<feature type="region of interest" description="Disordered" evidence="1">
    <location>
        <begin position="390"/>
        <end position="429"/>
    </location>
</feature>
<protein>
    <submittedName>
        <fullName evidence="2">Uncharacterized protein</fullName>
    </submittedName>
</protein>
<proteinExistence type="predicted"/>
<dbReference type="InterPro" id="IPR050789">
    <property type="entry name" value="Diverse_Enzym_Activities"/>
</dbReference>
<dbReference type="OrthoDB" id="9814204at2"/>
<dbReference type="Pfam" id="PF00144">
    <property type="entry name" value="Beta-lactamase"/>
    <property type="match status" value="1"/>
</dbReference>
<dbReference type="AlphaFoldDB" id="A0A2K9NCQ2"/>
<dbReference type="Proteomes" id="UP000234752">
    <property type="component" value="Chromosome eg_1"/>
</dbReference>
<evidence type="ECO:0000256" key="1">
    <source>
        <dbReference type="SAM" id="MobiDB-lite"/>
    </source>
</evidence>
<dbReference type="SUPFAM" id="SSF56601">
    <property type="entry name" value="beta-lactamase/transpeptidase-like"/>
    <property type="match status" value="1"/>
</dbReference>
<dbReference type="KEGG" id="ncb:C0V82_08845"/>
<gene>
    <name evidence="2" type="ORF">C0V82_08845</name>
</gene>
<name>A0A2K9NCQ2_9PROT</name>
<dbReference type="InterPro" id="IPR012338">
    <property type="entry name" value="Beta-lactam/transpept-like"/>
</dbReference>
<reference evidence="2 3" key="1">
    <citation type="submission" date="2017-12" db="EMBL/GenBank/DDBJ databases">
        <title>Genomes of bacteria within cyanobacterial aggregates.</title>
        <authorList>
            <person name="Cai H."/>
        </authorList>
    </citation>
    <scope>NUCLEOTIDE SEQUENCE [LARGE SCALE GENOMIC DNA]</scope>
    <source>
        <strain evidence="2 3">TH16</strain>
    </source>
</reference>
<evidence type="ECO:0000313" key="2">
    <source>
        <dbReference type="EMBL" id="AUN30326.1"/>
    </source>
</evidence>
<dbReference type="InterPro" id="IPR001466">
    <property type="entry name" value="Beta-lactam-related"/>
</dbReference>
<dbReference type="PANTHER" id="PTHR43283:SF7">
    <property type="entry name" value="BETA-LACTAMASE-RELATED DOMAIN-CONTAINING PROTEIN"/>
    <property type="match status" value="1"/>
</dbReference>
<dbReference type="RefSeq" id="WP_102112017.1">
    <property type="nucleotide sequence ID" value="NZ_BMGN01000002.1"/>
</dbReference>
<organism evidence="2 3">
    <name type="scientific">Niveispirillum cyanobacteriorum</name>
    <dbReference type="NCBI Taxonomy" id="1612173"/>
    <lineage>
        <taxon>Bacteria</taxon>
        <taxon>Pseudomonadati</taxon>
        <taxon>Pseudomonadota</taxon>
        <taxon>Alphaproteobacteria</taxon>
        <taxon>Rhodospirillales</taxon>
        <taxon>Azospirillaceae</taxon>
        <taxon>Niveispirillum</taxon>
    </lineage>
</organism>
<accession>A0A2K9NCQ2</accession>
<dbReference type="PANTHER" id="PTHR43283">
    <property type="entry name" value="BETA-LACTAMASE-RELATED"/>
    <property type="match status" value="1"/>
</dbReference>
<sequence>MRRPVLIASALLLGTALGAVWWLGGDREERRDPAGILIPEKVEGPVVVERPLASGPGTVLPMADPDAGVLSDKGLKEINALFTATKSRALLVWHAGALQLELYAPDVQAGDMLEASGLMPAIMALLTGQALRDGVLPGLDTGIATWVPEWAGDDRGRITVRQLLEGTSGLTLPTIAPDGNAIAWTLSAKLDSEPGSRFAPNLFEAQVLGLVLSRAAGVPAADLLSNKLWQPMGARPGSLTAGGGDGAAYLQCCVKATARDWLRPGLLLLEGGMVGGAQLVPTPWLDQMERPITHARHDGWRVRLGWPFEPVNGNGAKKPFADGDTIFLSGADGSRLYVSKGRDLVILRLGPAVPDWDESALANLVSRSLTTPPAEFRSKNGMKVGRARDLNGQVEMPPIVKPPPVPKVTVEPLGPPPGGASTPVPAADR</sequence>
<dbReference type="EMBL" id="CP025611">
    <property type="protein sequence ID" value="AUN30326.1"/>
    <property type="molecule type" value="Genomic_DNA"/>
</dbReference>
<evidence type="ECO:0000313" key="3">
    <source>
        <dbReference type="Proteomes" id="UP000234752"/>
    </source>
</evidence>
<dbReference type="Gene3D" id="3.40.710.10">
    <property type="entry name" value="DD-peptidase/beta-lactamase superfamily"/>
    <property type="match status" value="1"/>
</dbReference>
<keyword evidence="3" id="KW-1185">Reference proteome</keyword>